<keyword evidence="3" id="KW-0031">Aminopeptidase</keyword>
<evidence type="ECO:0000256" key="8">
    <source>
        <dbReference type="ARBA" id="ARBA00023157"/>
    </source>
</evidence>
<proteinExistence type="inferred from homology"/>
<evidence type="ECO:0000256" key="2">
    <source>
        <dbReference type="ARBA" id="ARBA00010136"/>
    </source>
</evidence>
<dbReference type="Pfam" id="PF01433">
    <property type="entry name" value="Peptidase_M1"/>
    <property type="match status" value="1"/>
</dbReference>
<dbReference type="Proteomes" id="UP000694888">
    <property type="component" value="Unplaced"/>
</dbReference>
<keyword evidence="9" id="KW-0325">Glycoprotein</keyword>
<evidence type="ECO:0000313" key="13">
    <source>
        <dbReference type="RefSeq" id="XP_035828581.1"/>
    </source>
</evidence>
<evidence type="ECO:0000256" key="4">
    <source>
        <dbReference type="ARBA" id="ARBA00022475"/>
    </source>
</evidence>
<keyword evidence="3" id="KW-0645">Protease</keyword>
<dbReference type="InterPro" id="IPR027268">
    <property type="entry name" value="Peptidase_M4/M1_CTD_sf"/>
</dbReference>
<keyword evidence="4" id="KW-1003">Cell membrane</keyword>
<evidence type="ECO:0000256" key="9">
    <source>
        <dbReference type="ARBA" id="ARBA00023180"/>
    </source>
</evidence>
<accession>A0ABM1W1N8</accession>
<sequence length="323" mass="37132">MVDDALLTTHPIVVDVTYPDEISAIFDTISYQKGASVLQMLQNIMEQEGKDFYKGIHTYLEAHKAKNAITNDLWTALSKEIVTPNIREVMDTWTLQEGYPLVNIELTEDDGQVVVHATQTRFTSDPADSHTVSSKESKWYISLDWITSEHERKEIHYMPKTDAAFKVNVQLSHPASWVKFNVDTKGFYRVDYPSDMWKRLSSHLLTTDDVTTWRLTASDRSGLLSDAFTLAQVGQVTYDIPLGLAKYLTKERNYVPWASAVADGLQYISSMMQLDPHYELWEIYVRSLVNPVLDKMGWMKTGSHLERQVFNIIISLLYYYDHS</sequence>
<dbReference type="Gene3D" id="1.10.3480.20">
    <property type="match status" value="1"/>
</dbReference>
<keyword evidence="6" id="KW-1133">Transmembrane helix</keyword>
<dbReference type="InterPro" id="IPR014782">
    <property type="entry name" value="Peptidase_M1_dom"/>
</dbReference>
<evidence type="ECO:0000256" key="5">
    <source>
        <dbReference type="ARBA" id="ARBA00022692"/>
    </source>
</evidence>
<dbReference type="RefSeq" id="XP_035828581.1">
    <property type="nucleotide sequence ID" value="XM_035972688.1"/>
</dbReference>
<evidence type="ECO:0000256" key="1">
    <source>
        <dbReference type="ARBA" id="ARBA00004401"/>
    </source>
</evidence>
<keyword evidence="7" id="KW-0472">Membrane</keyword>
<reference evidence="13" key="1">
    <citation type="submission" date="2025-08" db="UniProtKB">
        <authorList>
            <consortium name="RefSeq"/>
        </authorList>
    </citation>
    <scope>IDENTIFICATION</scope>
</reference>
<keyword evidence="12" id="KW-1185">Reference proteome</keyword>
<dbReference type="InterPro" id="IPR024571">
    <property type="entry name" value="ERAP1-like_C_dom"/>
</dbReference>
<dbReference type="Pfam" id="PF11838">
    <property type="entry name" value="ERAP1_C"/>
    <property type="match status" value="1"/>
</dbReference>
<gene>
    <name evidence="13" type="primary">LOC118478659</name>
</gene>
<feature type="domain" description="Peptidase M1 membrane alanine aminopeptidase" evidence="10">
    <location>
        <begin position="2"/>
        <end position="93"/>
    </location>
</feature>
<evidence type="ECO:0000256" key="7">
    <source>
        <dbReference type="ARBA" id="ARBA00023136"/>
    </source>
</evidence>
<dbReference type="Gene3D" id="1.10.390.10">
    <property type="entry name" value="Neutral Protease Domain 2"/>
    <property type="match status" value="1"/>
</dbReference>
<dbReference type="InterPro" id="IPR050344">
    <property type="entry name" value="Peptidase_M1_aminopeptidases"/>
</dbReference>
<keyword evidence="8" id="KW-1015">Disulfide bond</keyword>
<evidence type="ECO:0000256" key="6">
    <source>
        <dbReference type="ARBA" id="ARBA00022989"/>
    </source>
</evidence>
<evidence type="ECO:0000259" key="11">
    <source>
        <dbReference type="Pfam" id="PF11838"/>
    </source>
</evidence>
<evidence type="ECO:0000259" key="10">
    <source>
        <dbReference type="Pfam" id="PF01433"/>
    </source>
</evidence>
<dbReference type="PANTHER" id="PTHR11533:SF276">
    <property type="entry name" value="GLUTAMYL AMINOPEPTIDASE"/>
    <property type="match status" value="1"/>
</dbReference>
<keyword evidence="3" id="KW-0378">Hydrolase</keyword>
<organism evidence="12 13">
    <name type="scientific">Aplysia californica</name>
    <name type="common">California sea hare</name>
    <dbReference type="NCBI Taxonomy" id="6500"/>
    <lineage>
        <taxon>Eukaryota</taxon>
        <taxon>Metazoa</taxon>
        <taxon>Spiralia</taxon>
        <taxon>Lophotrochozoa</taxon>
        <taxon>Mollusca</taxon>
        <taxon>Gastropoda</taxon>
        <taxon>Heterobranchia</taxon>
        <taxon>Euthyneura</taxon>
        <taxon>Tectipleura</taxon>
        <taxon>Aplysiida</taxon>
        <taxon>Aplysioidea</taxon>
        <taxon>Aplysiidae</taxon>
        <taxon>Aplysia</taxon>
    </lineage>
</organism>
<dbReference type="Gene3D" id="2.60.40.1910">
    <property type="match status" value="1"/>
</dbReference>
<name>A0ABM1W1N8_APLCA</name>
<dbReference type="SUPFAM" id="SSF55486">
    <property type="entry name" value="Metalloproteases ('zincins'), catalytic domain"/>
    <property type="match status" value="1"/>
</dbReference>
<comment type="subcellular location">
    <subcellularLocation>
        <location evidence="1">Cell membrane</location>
        <topology evidence="1">Single-pass type II membrane protein</topology>
    </subcellularLocation>
</comment>
<evidence type="ECO:0000256" key="3">
    <source>
        <dbReference type="ARBA" id="ARBA00022438"/>
    </source>
</evidence>
<keyword evidence="5" id="KW-0812">Transmembrane</keyword>
<protein>
    <submittedName>
        <fullName evidence="13">Glutamyl aminopeptidase-like</fullName>
    </submittedName>
</protein>
<comment type="similarity">
    <text evidence="2">Belongs to the peptidase M1 family.</text>
</comment>
<dbReference type="PANTHER" id="PTHR11533">
    <property type="entry name" value="PROTEASE M1 ZINC METALLOPROTEASE"/>
    <property type="match status" value="1"/>
</dbReference>
<feature type="domain" description="ERAP1-like C-terminal" evidence="11">
    <location>
        <begin position="177"/>
        <end position="322"/>
    </location>
</feature>
<evidence type="ECO:0000313" key="12">
    <source>
        <dbReference type="Proteomes" id="UP000694888"/>
    </source>
</evidence>
<dbReference type="GeneID" id="118478659"/>